<dbReference type="AlphaFoldDB" id="A0A014QQ22"/>
<dbReference type="EMBL" id="JELW01000165">
    <property type="protein sequence ID" value="EXU94735.1"/>
    <property type="molecule type" value="Genomic_DNA"/>
</dbReference>
<dbReference type="HOGENOM" id="CLU_013727_3_0_1"/>
<evidence type="ECO:0000259" key="3">
    <source>
        <dbReference type="Pfam" id="PF15288"/>
    </source>
</evidence>
<protein>
    <submittedName>
        <fullName evidence="4">MULE transposase domain protein</fullName>
    </submittedName>
</protein>
<feature type="domain" description="MULE transposase" evidence="2">
    <location>
        <begin position="241"/>
        <end position="335"/>
    </location>
</feature>
<sequence>MMSAQTETSSAVTQAGVFPEKCLPPEDEYESREELLTAINTWAATRGFAFIARKSTTKSSGRRIVTYACDKSWKPKASTGKESKRKTTVRGTGCPFSILAKESLDKTRWILQHRPDELHSKHNHAPSHHPSAHPVHRQLDASGKATLSELVRAGISPRDIQTYLRQQNPASLATRQDIYNRIAKVKDDMHEGQSSIHALINQLDREGFWSRVRVDDDQRVTAILFAHPGSLHYLQSYSELLLLDCTYKTNKYQMPLLDMIGVDACRRSFCIAFAFLSGEQEEDYAWALERLRSLYEVCNAKLPSVVLSDRCVACLNAIDDVFPAAQSLLCLWHANRAVLAHCLPIFTLQEQLAAGIAADASRLAGRKSAKWAEFYNFWHSIMQSPTEAEFNKRVAAFDEKYLPLHAEEVAYIKKTWLQPYKEKLVKAWVDQHMHFGNAVTSRVEGIHALLKSYLKTSKFDLFDVWRTIKHAVENQLSEIRSTQARQQTRKPTEHLGGSLFSAVHGWVSHEAMRKVDEQRRLLEKTDPRVSMVCSGTFTKSHGLPCVHKIKQTLERNQALSIDDFHQQWHLKRNEGRHQLILEPIRVESRIQKASAMAKSSTQREPSMFEHVEGRSAPTCSRCHAVGHTRSSRICPLRQQEIILESSIPQLAEPRDVSLALAGWSAGAENGLACQLEETVCDTSCTGTKEVDQRLDHEVNEELNEDLGYVVSQRMDQKTDEGVLIHGTNETTHDRVEDMIVVQLTPRTLDSDLQTLPKSHDTNSSNREADAMTQRAPSDATIEEETLLPHYAPESIYRRYVLARQAWYDSQPRGSLKTNQA</sequence>
<dbReference type="InterPro" id="IPR052579">
    <property type="entry name" value="Zinc_finger_SWIM"/>
</dbReference>
<evidence type="ECO:0000256" key="1">
    <source>
        <dbReference type="SAM" id="MobiDB-lite"/>
    </source>
</evidence>
<comment type="caution">
    <text evidence="4">The sequence shown here is derived from an EMBL/GenBank/DDBJ whole genome shotgun (WGS) entry which is preliminary data.</text>
</comment>
<evidence type="ECO:0000313" key="5">
    <source>
        <dbReference type="Proteomes" id="UP000030151"/>
    </source>
</evidence>
<dbReference type="PANTHER" id="PTHR31569">
    <property type="entry name" value="SWIM-TYPE DOMAIN-CONTAINING PROTEIN"/>
    <property type="match status" value="1"/>
</dbReference>
<dbReference type="Pfam" id="PF10551">
    <property type="entry name" value="MULE"/>
    <property type="match status" value="1"/>
</dbReference>
<dbReference type="Pfam" id="PF15288">
    <property type="entry name" value="zf-CCHC_6"/>
    <property type="match status" value="1"/>
</dbReference>
<evidence type="ECO:0000259" key="2">
    <source>
        <dbReference type="Pfam" id="PF10551"/>
    </source>
</evidence>
<accession>A0A014QQ22</accession>
<feature type="region of interest" description="Disordered" evidence="1">
    <location>
        <begin position="751"/>
        <end position="779"/>
    </location>
</feature>
<dbReference type="InterPro" id="IPR041670">
    <property type="entry name" value="Znf-CCHC_6"/>
</dbReference>
<dbReference type="InterPro" id="IPR018289">
    <property type="entry name" value="MULE_transposase_dom"/>
</dbReference>
<dbReference type="OrthoDB" id="1421156at2759"/>
<dbReference type="eggNOG" id="ENOG502QQB8">
    <property type="taxonomic scope" value="Eukaryota"/>
</dbReference>
<reference evidence="4 5" key="1">
    <citation type="submission" date="2014-02" db="EMBL/GenBank/DDBJ databases">
        <title>The genome sequence of the entomopathogenic fungus Metarhizium robertsii ARSEF 2575.</title>
        <authorList>
            <person name="Giuliano Garisto Donzelli B."/>
            <person name="Roe B.A."/>
            <person name="Macmil S.L."/>
            <person name="Krasnoff S.B."/>
            <person name="Gibson D.M."/>
        </authorList>
    </citation>
    <scope>NUCLEOTIDE SEQUENCE [LARGE SCALE GENOMIC DNA]</scope>
    <source>
        <strain evidence="4 5">ARSEF 2575</strain>
    </source>
</reference>
<name>A0A014QQ22_9HYPO</name>
<dbReference type="PANTHER" id="PTHR31569:SF4">
    <property type="entry name" value="SWIM-TYPE DOMAIN-CONTAINING PROTEIN"/>
    <property type="match status" value="1"/>
</dbReference>
<feature type="compositionally biased region" description="Polar residues" evidence="1">
    <location>
        <begin position="751"/>
        <end position="765"/>
    </location>
</feature>
<evidence type="ECO:0000313" key="4">
    <source>
        <dbReference type="EMBL" id="EXU94735.1"/>
    </source>
</evidence>
<gene>
    <name evidence="4" type="ORF">X797_012183</name>
</gene>
<feature type="non-terminal residue" evidence="4">
    <location>
        <position position="820"/>
    </location>
</feature>
<dbReference type="Proteomes" id="UP000030151">
    <property type="component" value="Unassembled WGS sequence"/>
</dbReference>
<proteinExistence type="predicted"/>
<feature type="domain" description="Zinc knuckle" evidence="3">
    <location>
        <begin position="619"/>
        <end position="641"/>
    </location>
</feature>
<organism evidence="4 5">
    <name type="scientific">Metarhizium robertsii</name>
    <dbReference type="NCBI Taxonomy" id="568076"/>
    <lineage>
        <taxon>Eukaryota</taxon>
        <taxon>Fungi</taxon>
        <taxon>Dikarya</taxon>
        <taxon>Ascomycota</taxon>
        <taxon>Pezizomycotina</taxon>
        <taxon>Sordariomycetes</taxon>
        <taxon>Hypocreomycetidae</taxon>
        <taxon>Hypocreales</taxon>
        <taxon>Clavicipitaceae</taxon>
        <taxon>Metarhizium</taxon>
    </lineage>
</organism>